<evidence type="ECO:0000313" key="3">
    <source>
        <dbReference type="EMBL" id="RDK37034.1"/>
    </source>
</evidence>
<accession>A0A370P5A6</accession>
<protein>
    <submittedName>
        <fullName evidence="3">Uncharacterized protein</fullName>
    </submittedName>
</protein>
<feature type="region of interest" description="Disordered" evidence="1">
    <location>
        <begin position="153"/>
        <end position="215"/>
    </location>
</feature>
<gene>
    <name evidence="3" type="ORF">M752DRAFT_310456</name>
</gene>
<evidence type="ECO:0000313" key="4">
    <source>
        <dbReference type="Proteomes" id="UP000254937"/>
    </source>
</evidence>
<feature type="compositionally biased region" description="Basic and acidic residues" evidence="1">
    <location>
        <begin position="195"/>
        <end position="204"/>
    </location>
</feature>
<keyword evidence="2" id="KW-1133">Transmembrane helix</keyword>
<keyword evidence="4" id="KW-1185">Reference proteome</keyword>
<dbReference type="Proteomes" id="UP000254937">
    <property type="component" value="Unassembled WGS sequence"/>
</dbReference>
<evidence type="ECO:0000256" key="1">
    <source>
        <dbReference type="SAM" id="MobiDB-lite"/>
    </source>
</evidence>
<sequence>MDRIRRDVMLSLSVSLSGTGGRKPNPTPRIHRIIRFISTGNHTHTLRYDGRTIVGTPPSFLRMDPRQPRQSEGPRIGITRYCTVCAFFIFILVLLLLCPSCPSRLPLCSSPTPCPLSVRTEDISASGYPDLLRFTVDSAPSYSLNFHHEPTSPTRLGLLFPPPTISRTKFPDPPRDRRRSKGNKKKKTLKPHSTQQEKRIDNHHKLPSTKSLINRKMRDMSSKFIEILDPNDTRPRMSDCDVRLEDVLADHEALVTRPRSSTQSSSKPSLDNRLDRDAPTSPTQRWKRLSTILVPARRGST</sequence>
<feature type="compositionally biased region" description="Basic residues" evidence="1">
    <location>
        <begin position="176"/>
        <end position="190"/>
    </location>
</feature>
<feature type="compositionally biased region" description="Low complexity" evidence="1">
    <location>
        <begin position="256"/>
        <end position="269"/>
    </location>
</feature>
<reference evidence="3 4" key="1">
    <citation type="submission" date="2018-07" db="EMBL/GenBank/DDBJ databases">
        <title>Section-level genome sequencing of Aspergillus section Nigri to investigate inter- and intra-species variation.</title>
        <authorList>
            <consortium name="DOE Joint Genome Institute"/>
            <person name="Vesth T.C."/>
            <person name="Nybo J.L."/>
            <person name="Theobald S."/>
            <person name="Frisvad J.C."/>
            <person name="Larsen T.O."/>
            <person name="Nielsen K.F."/>
            <person name="Hoof J.B."/>
            <person name="Brandl J."/>
            <person name="Salamov A."/>
            <person name="Riley R."/>
            <person name="Gladden J.M."/>
            <person name="Phatale P."/>
            <person name="Nielsen M.T."/>
            <person name="Lyhne E.K."/>
            <person name="Kogle M.E."/>
            <person name="Strasser K."/>
            <person name="McDonnell E."/>
            <person name="Barry K."/>
            <person name="Clum A."/>
            <person name="Chen C."/>
            <person name="Nolan M."/>
            <person name="Sandor L."/>
            <person name="Kuo A."/>
            <person name="Lipzen A."/>
            <person name="Hainaut M."/>
            <person name="Drula E."/>
            <person name="Tsang A."/>
            <person name="Magnuson J.K."/>
            <person name="Henrissat B."/>
            <person name="Wiebenga A."/>
            <person name="Simmons B.A."/>
            <person name="Makela M.R."/>
            <person name="De vries R.P."/>
            <person name="Grigoriev I.V."/>
            <person name="Mortensen U.H."/>
            <person name="Baker S.E."/>
            <person name="Andersen M.R."/>
        </authorList>
    </citation>
    <scope>NUCLEOTIDE SEQUENCE [LARGE SCALE GENOMIC DNA]</scope>
    <source>
        <strain evidence="3 4">ATCC 13157</strain>
    </source>
</reference>
<dbReference type="AlphaFoldDB" id="A0A370P5A6"/>
<evidence type="ECO:0000256" key="2">
    <source>
        <dbReference type="SAM" id="Phobius"/>
    </source>
</evidence>
<feature type="region of interest" description="Disordered" evidence="1">
    <location>
        <begin position="253"/>
        <end position="287"/>
    </location>
</feature>
<keyword evidence="2" id="KW-0812">Transmembrane</keyword>
<keyword evidence="2" id="KW-0472">Membrane</keyword>
<dbReference type="EMBL" id="KZ851874">
    <property type="protein sequence ID" value="RDK37034.1"/>
    <property type="molecule type" value="Genomic_DNA"/>
</dbReference>
<organism evidence="3 4">
    <name type="scientific">Aspergillus phoenicis ATCC 13157</name>
    <dbReference type="NCBI Taxonomy" id="1353007"/>
    <lineage>
        <taxon>Eukaryota</taxon>
        <taxon>Fungi</taxon>
        <taxon>Dikarya</taxon>
        <taxon>Ascomycota</taxon>
        <taxon>Pezizomycotina</taxon>
        <taxon>Eurotiomycetes</taxon>
        <taxon>Eurotiomycetidae</taxon>
        <taxon>Eurotiales</taxon>
        <taxon>Aspergillaceae</taxon>
        <taxon>Aspergillus</taxon>
    </lineage>
</organism>
<proteinExistence type="predicted"/>
<name>A0A370P5A6_ASPPH</name>
<feature type="transmembrane region" description="Helical" evidence="2">
    <location>
        <begin position="78"/>
        <end position="97"/>
    </location>
</feature>